<comment type="caution">
    <text evidence="1">The sequence shown here is derived from an EMBL/GenBank/DDBJ whole genome shotgun (WGS) entry which is preliminary data.</text>
</comment>
<reference evidence="2" key="1">
    <citation type="submission" date="2023-07" db="EMBL/GenBank/DDBJ databases">
        <title>Isolating and identifying novel microbial strains from the Mariana Trench.</title>
        <authorList>
            <person name="Fu H."/>
        </authorList>
    </citation>
    <scope>NUCLEOTIDE SEQUENCE [LARGE SCALE GENOMIC DNA]</scope>
    <source>
        <strain evidence="2">T-y2</strain>
    </source>
</reference>
<keyword evidence="2" id="KW-1185">Reference proteome</keyword>
<sequence length="121" mass="14169">MKQKDIVITGKLSLDAEDLIREYFAIKRVKKIEGFLTSETAFIHKYQGTYGYREMRNIDFHAVYQIEKCDKCLKPYKVSINDRAHLYRYLQSTYKLCLGCKGFHYGIGQNFSMKFDGDIAS</sequence>
<organism evidence="1 2">
    <name type="scientific">Mesonia ostreae</name>
    <dbReference type="NCBI Taxonomy" id="861110"/>
    <lineage>
        <taxon>Bacteria</taxon>
        <taxon>Pseudomonadati</taxon>
        <taxon>Bacteroidota</taxon>
        <taxon>Flavobacteriia</taxon>
        <taxon>Flavobacteriales</taxon>
        <taxon>Flavobacteriaceae</taxon>
        <taxon>Mesonia</taxon>
    </lineage>
</organism>
<name>A0ABU2KKC8_9FLAO</name>
<dbReference type="RefSeq" id="WP_311402108.1">
    <property type="nucleotide sequence ID" value="NZ_JAVRBG010000010.1"/>
</dbReference>
<evidence type="ECO:0000313" key="1">
    <source>
        <dbReference type="EMBL" id="MDT0295177.1"/>
    </source>
</evidence>
<gene>
    <name evidence="1" type="ORF">RLT85_11080</name>
</gene>
<proteinExistence type="predicted"/>
<evidence type="ECO:0000313" key="2">
    <source>
        <dbReference type="Proteomes" id="UP001182991"/>
    </source>
</evidence>
<dbReference type="EMBL" id="JAVRBG010000010">
    <property type="protein sequence ID" value="MDT0295177.1"/>
    <property type="molecule type" value="Genomic_DNA"/>
</dbReference>
<accession>A0ABU2KKC8</accession>
<dbReference type="Proteomes" id="UP001182991">
    <property type="component" value="Unassembled WGS sequence"/>
</dbReference>
<protein>
    <submittedName>
        <fullName evidence="1">Uncharacterized protein</fullName>
    </submittedName>
</protein>